<dbReference type="GO" id="GO:0015031">
    <property type="term" value="P:protein transport"/>
    <property type="evidence" value="ECO:0007669"/>
    <property type="project" value="UniProtKB-KW"/>
</dbReference>
<evidence type="ECO:0000256" key="7">
    <source>
        <dbReference type="ARBA" id="ARBA00022729"/>
    </source>
</evidence>
<evidence type="ECO:0000313" key="15">
    <source>
        <dbReference type="EMBL" id="NNA42849.1"/>
    </source>
</evidence>
<comment type="caution">
    <text evidence="15">The sequence shown here is derived from an EMBL/GenBank/DDBJ whole genome shotgun (WGS) entry which is preliminary data.</text>
</comment>
<feature type="domain" description="Trimeric autotransporter adhesin YadA-like stalk" evidence="14">
    <location>
        <begin position="540"/>
        <end position="580"/>
    </location>
</feature>
<evidence type="ECO:0000256" key="3">
    <source>
        <dbReference type="ARBA" id="ARBA00005848"/>
    </source>
</evidence>
<dbReference type="Gene3D" id="2.150.10.10">
    <property type="entry name" value="Serralysin-like metalloprotease, C-terminal"/>
    <property type="match status" value="5"/>
</dbReference>
<feature type="domain" description="Trimeric autotransporter adhesin YadA-like head" evidence="13">
    <location>
        <begin position="667"/>
        <end position="691"/>
    </location>
</feature>
<dbReference type="Pfam" id="PF05662">
    <property type="entry name" value="YadA_stalk"/>
    <property type="match status" value="5"/>
</dbReference>
<dbReference type="InterPro" id="IPR011049">
    <property type="entry name" value="Serralysin-like_metalloprot_C"/>
</dbReference>
<dbReference type="Pfam" id="PF03895">
    <property type="entry name" value="YadA_anchor"/>
    <property type="match status" value="1"/>
</dbReference>
<keyword evidence="6" id="KW-0812">Transmembrane</keyword>
<evidence type="ECO:0000256" key="4">
    <source>
        <dbReference type="ARBA" id="ARBA00022448"/>
    </source>
</evidence>
<accession>A0A7Y1PY61</accession>
<dbReference type="SUPFAM" id="SSF54523">
    <property type="entry name" value="Pili subunits"/>
    <property type="match status" value="1"/>
</dbReference>
<feature type="domain" description="Trimeric autotransporter adhesin YadA-like stalk" evidence="14">
    <location>
        <begin position="697"/>
        <end position="734"/>
    </location>
</feature>
<feature type="domain" description="Trimeric autotransporter adhesin YadA-like C-terminal membrane anchor" evidence="12">
    <location>
        <begin position="763"/>
        <end position="823"/>
    </location>
</feature>
<evidence type="ECO:0000256" key="11">
    <source>
        <dbReference type="SAM" id="MobiDB-lite"/>
    </source>
</evidence>
<keyword evidence="10" id="KW-0998">Cell outer membrane</keyword>
<dbReference type="GO" id="GO:0009279">
    <property type="term" value="C:cell outer membrane"/>
    <property type="evidence" value="ECO:0007669"/>
    <property type="project" value="UniProtKB-SubCell"/>
</dbReference>
<evidence type="ECO:0000256" key="6">
    <source>
        <dbReference type="ARBA" id="ARBA00022692"/>
    </source>
</evidence>
<feature type="domain" description="Trimeric autotransporter adhesin YadA-like stalk" evidence="14">
    <location>
        <begin position="199"/>
        <end position="242"/>
    </location>
</feature>
<evidence type="ECO:0000259" key="13">
    <source>
        <dbReference type="Pfam" id="PF05658"/>
    </source>
</evidence>
<dbReference type="InterPro" id="IPR008640">
    <property type="entry name" value="Adhesin_Head_dom"/>
</dbReference>
<feature type="domain" description="Trimeric autotransporter adhesin YadA-like head" evidence="13">
    <location>
        <begin position="120"/>
        <end position="146"/>
    </location>
</feature>
<feature type="domain" description="Trimeric autotransporter adhesin YadA-like stalk" evidence="14">
    <location>
        <begin position="378"/>
        <end position="416"/>
    </location>
</feature>
<dbReference type="InterPro" id="IPR005594">
    <property type="entry name" value="YadA_C"/>
</dbReference>
<feature type="domain" description="Trimeric autotransporter adhesin YadA-like head" evidence="13">
    <location>
        <begin position="317"/>
        <end position="343"/>
    </location>
</feature>
<keyword evidence="8" id="KW-0653">Protein transport</keyword>
<feature type="domain" description="Trimeric autotransporter adhesin YadA-like head" evidence="13">
    <location>
        <begin position="293"/>
        <end position="315"/>
    </location>
</feature>
<dbReference type="Gene3D" id="3.30.1300.30">
    <property type="entry name" value="GSPII I/J protein-like"/>
    <property type="match status" value="1"/>
</dbReference>
<feature type="domain" description="Trimeric autotransporter adhesin YadA-like stalk" evidence="14">
    <location>
        <begin position="60"/>
        <end position="102"/>
    </location>
</feature>
<feature type="domain" description="Trimeric autotransporter adhesin YadA-like head" evidence="13">
    <location>
        <begin position="639"/>
        <end position="665"/>
    </location>
</feature>
<evidence type="ECO:0000256" key="8">
    <source>
        <dbReference type="ARBA" id="ARBA00022927"/>
    </source>
</evidence>
<dbReference type="InterPro" id="IPR045584">
    <property type="entry name" value="Pilin-like"/>
</dbReference>
<comment type="subcellular location">
    <subcellularLocation>
        <location evidence="2">Cell outer membrane</location>
    </subcellularLocation>
    <subcellularLocation>
        <location evidence="1">Cell surface</location>
    </subcellularLocation>
</comment>
<dbReference type="SUPFAM" id="SSF101967">
    <property type="entry name" value="Adhesin YadA, collagen-binding domain"/>
    <property type="match status" value="5"/>
</dbReference>
<organism evidence="15 16">
    <name type="scientific">Pseudomonas lactis</name>
    <dbReference type="NCBI Taxonomy" id="1615674"/>
    <lineage>
        <taxon>Bacteria</taxon>
        <taxon>Pseudomonadati</taxon>
        <taxon>Pseudomonadota</taxon>
        <taxon>Gammaproteobacteria</taxon>
        <taxon>Pseudomonadales</taxon>
        <taxon>Pseudomonadaceae</taxon>
        <taxon>Pseudomonas</taxon>
    </lineage>
</organism>
<dbReference type="EMBL" id="JAAQYK010000001">
    <property type="protein sequence ID" value="NNA42849.1"/>
    <property type="molecule type" value="Genomic_DNA"/>
</dbReference>
<gene>
    <name evidence="15" type="ORF">HBO18_01795</name>
</gene>
<feature type="domain" description="Trimeric autotransporter adhesin YadA-like head" evidence="13">
    <location>
        <begin position="476"/>
        <end position="502"/>
    </location>
</feature>
<feature type="domain" description="Trimeric autotransporter adhesin YadA-like head" evidence="13">
    <location>
        <begin position="1"/>
        <end position="21"/>
    </location>
</feature>
<comment type="similarity">
    <text evidence="3">Belongs to the autotransporter-2 (AT-2) (TC 1.B.40) family.</text>
</comment>
<keyword evidence="4" id="KW-0813">Transport</keyword>
<dbReference type="Gene3D" id="1.20.5.2280">
    <property type="match status" value="1"/>
</dbReference>
<evidence type="ECO:0000313" key="16">
    <source>
        <dbReference type="Proteomes" id="UP000583279"/>
    </source>
</evidence>
<evidence type="ECO:0000256" key="9">
    <source>
        <dbReference type="ARBA" id="ARBA00023136"/>
    </source>
</evidence>
<dbReference type="Pfam" id="PF05658">
    <property type="entry name" value="YadA_head"/>
    <property type="match status" value="8"/>
</dbReference>
<proteinExistence type="inferred from homology"/>
<dbReference type="Gene3D" id="2.60.40.4050">
    <property type="match status" value="1"/>
</dbReference>
<reference evidence="15 16" key="1">
    <citation type="journal article" date="2020" name="Front. Microbiol.">
        <title>Genetic Organization of the aprX-lipA2 Operon Affects the Proteolytic Potential of Pseudomonas Species in Milk.</title>
        <authorList>
            <person name="Maier C."/>
            <person name="Huptas C."/>
            <person name="von Neubeck M."/>
            <person name="Scherer S."/>
            <person name="Wenning M."/>
            <person name="Lucking G."/>
        </authorList>
    </citation>
    <scope>NUCLEOTIDE SEQUENCE [LARGE SCALE GENOMIC DNA]</scope>
    <source>
        <strain evidence="15 16">WS 4997</strain>
    </source>
</reference>
<feature type="domain" description="Trimeric autotransporter adhesin YadA-like head" evidence="13">
    <location>
        <begin position="448"/>
        <end position="474"/>
    </location>
</feature>
<evidence type="ECO:0000256" key="5">
    <source>
        <dbReference type="ARBA" id="ARBA00022452"/>
    </source>
</evidence>
<keyword evidence="9" id="KW-0472">Membrane</keyword>
<evidence type="ECO:0000259" key="12">
    <source>
        <dbReference type="Pfam" id="PF03895"/>
    </source>
</evidence>
<dbReference type="InterPro" id="IPR008635">
    <property type="entry name" value="Coiled_stalk_dom"/>
</dbReference>
<dbReference type="AlphaFoldDB" id="A0A7Y1PY61"/>
<evidence type="ECO:0000256" key="1">
    <source>
        <dbReference type="ARBA" id="ARBA00004241"/>
    </source>
</evidence>
<feature type="region of interest" description="Disordered" evidence="11">
    <location>
        <begin position="460"/>
        <end position="481"/>
    </location>
</feature>
<dbReference type="GO" id="GO:0009986">
    <property type="term" value="C:cell surface"/>
    <property type="evidence" value="ECO:0007669"/>
    <property type="project" value="UniProtKB-SubCell"/>
</dbReference>
<evidence type="ECO:0000256" key="10">
    <source>
        <dbReference type="ARBA" id="ARBA00023237"/>
    </source>
</evidence>
<dbReference type="Proteomes" id="UP000583279">
    <property type="component" value="Unassembled WGS sequence"/>
</dbReference>
<keyword evidence="5" id="KW-1134">Transmembrane beta strand</keyword>
<protein>
    <submittedName>
        <fullName evidence="15">Cell surface protein</fullName>
    </submittedName>
</protein>
<name>A0A7Y1PY61_9PSED</name>
<sequence length="823" mass="79933">MALGKGASATTANSVALGSDASTADAVATPSGVINGTTYNYAGATPTGVVSVGSAGNERQITNVAAGRVSGSSTDAINGSQLFATNTAVDQVGTSLDGIVNGGAGIKYLHSNSTLADGTATGTDSVVVGPVSNASATNAMALGKGASATTANSVALGSDASTADAVATPSGVINGTTYNYAGATPTGVVSVGSAGNERQITNVAAGQVSGSSTDAINGSQLFATNTAVESVSSSLSNINNGAGIKYFHSNSENPQDSQAVGQEAIAVGAATVVNGDSGIGIGNQANISQAAIGGIAIGRNTQVQQASGIAIGSEAQAQGDQSLALGAGAVASQAASIALGSNSITLNGAQNGYSAYGVASPQTSVGELGIGTSLGNRKITGVAAGSSPNDAVNVEQLTTVGDQVAKNTVDITSLGGRVSTVEGSVRDITNGGGVKYFRVNSSQADSVASGTDSVALGGNAQASGSASVASGSDAQASGAGAVAMGNGATSTADGSVALGQGASDNGRGAEVYTGKYSNLSNTSTGTVSVGSAVTGATRTISNVADGREATDAVNVRQLDGAVAESKQYTDSSLQGVNKNIDNIDSSISKVDGRVTQVESNVSKVQNGTDGMFQVNNTGSGNKPSATGANAVAGGAGSIASGNNSIAQGTNANATGENAVAVGNGARASNKNSTALGANSVADRDDSVSVGAVGSERQITNVAAATKSTDAVNFDQLNKSVSAITNNANGYTDQRYSELKRDLKQQDDTLSAGIAGAMAMASLPQSYSPGASMTSIGTATYRGQSALSLGVSTISNNGRWVGKLQATTNTQGDAGIGVGVGYQW</sequence>
<keyword evidence="7" id="KW-0732">Signal</keyword>
<evidence type="ECO:0000259" key="14">
    <source>
        <dbReference type="Pfam" id="PF05662"/>
    </source>
</evidence>
<evidence type="ECO:0000256" key="2">
    <source>
        <dbReference type="ARBA" id="ARBA00004442"/>
    </source>
</evidence>